<dbReference type="RefSeq" id="WP_099472279.1">
    <property type="nucleotide sequence ID" value="NZ_CAXBMK010000001.1"/>
</dbReference>
<dbReference type="Pfam" id="PF02780">
    <property type="entry name" value="Transketolase_C"/>
    <property type="match status" value="1"/>
</dbReference>
<sequence>MEIVSRPHVENFITWSQDKPEVLVLSADLTNSCEVGKWRDTYPDRFFSMGMAEQNMMGFAAGLAREGFTPFIHTFAVFIYRRAYDQLAMSVAYPNLKVRLMGFLPGIVTPGGVTHQAIEDIAIMRATPNMTVLETGDATEVESVLDVAQAIDGPVYVRFLRGEMPRLFPKSEPMVLNRARVIRRGGDVALLTSGIITEEALRAGAALEAKGVSVSHLHISTLKPFTDPTVLDAIRAAKHGVITMENHLVTGGLGSAVAEMMAEHGVGKPLVRLGLQDTYSHGASKGYLMAEHELDAMALVRNVEKMMKVRLNIAQEDLDQHRIEAVHSDAKAEAL</sequence>
<comment type="caution">
    <text evidence="5">The sequence shown here is derived from an EMBL/GenBank/DDBJ whole genome shotgun (WGS) entry which is preliminary data.</text>
</comment>
<dbReference type="EMBL" id="PDEM01000016">
    <property type="protein sequence ID" value="PHZ85389.1"/>
    <property type="molecule type" value="Genomic_DNA"/>
</dbReference>
<feature type="domain" description="Transketolase-like pyrimidine-binding" evidence="4">
    <location>
        <begin position="3"/>
        <end position="167"/>
    </location>
</feature>
<dbReference type="Gene3D" id="3.40.50.970">
    <property type="match status" value="1"/>
</dbReference>
<evidence type="ECO:0000256" key="1">
    <source>
        <dbReference type="ARBA" id="ARBA00001964"/>
    </source>
</evidence>
<keyword evidence="6" id="KW-1185">Reference proteome</keyword>
<dbReference type="SMART" id="SM00861">
    <property type="entry name" value="Transket_pyr"/>
    <property type="match status" value="1"/>
</dbReference>
<dbReference type="InterPro" id="IPR029061">
    <property type="entry name" value="THDP-binding"/>
</dbReference>
<dbReference type="AlphaFoldDB" id="A0A2G4YSS3"/>
<dbReference type="InterPro" id="IPR009014">
    <property type="entry name" value="Transketo_C/PFOR_II"/>
</dbReference>
<dbReference type="Pfam" id="PF02779">
    <property type="entry name" value="Transket_pyr"/>
    <property type="match status" value="1"/>
</dbReference>
<evidence type="ECO:0000256" key="2">
    <source>
        <dbReference type="ARBA" id="ARBA00007131"/>
    </source>
</evidence>
<organism evidence="5 6">
    <name type="scientific">Paremcibacter congregatus</name>
    <dbReference type="NCBI Taxonomy" id="2043170"/>
    <lineage>
        <taxon>Bacteria</taxon>
        <taxon>Pseudomonadati</taxon>
        <taxon>Pseudomonadota</taxon>
        <taxon>Alphaproteobacteria</taxon>
        <taxon>Emcibacterales</taxon>
        <taxon>Emcibacteraceae</taxon>
        <taxon>Paremcibacter</taxon>
    </lineage>
</organism>
<dbReference type="Gene3D" id="3.40.50.920">
    <property type="match status" value="1"/>
</dbReference>
<evidence type="ECO:0000256" key="3">
    <source>
        <dbReference type="ARBA" id="ARBA00023052"/>
    </source>
</evidence>
<dbReference type="SUPFAM" id="SSF52922">
    <property type="entry name" value="TK C-terminal domain-like"/>
    <property type="match status" value="1"/>
</dbReference>
<dbReference type="InterPro" id="IPR005475">
    <property type="entry name" value="Transketolase-like_Pyr-bd"/>
</dbReference>
<name>A0A2G4YSS3_9PROT</name>
<keyword evidence="3" id="KW-0786">Thiamine pyrophosphate</keyword>
<dbReference type="Proteomes" id="UP000229730">
    <property type="component" value="Unassembled WGS sequence"/>
</dbReference>
<accession>A0A2G4YSS3</accession>
<dbReference type="SUPFAM" id="SSF52518">
    <property type="entry name" value="Thiamin diphosphate-binding fold (THDP-binding)"/>
    <property type="match status" value="1"/>
</dbReference>
<comment type="cofactor">
    <cofactor evidence="1">
        <name>thiamine diphosphate</name>
        <dbReference type="ChEBI" id="CHEBI:58937"/>
    </cofactor>
</comment>
<dbReference type="OrthoDB" id="8732661at2"/>
<dbReference type="InterPro" id="IPR051157">
    <property type="entry name" value="PDH/Transketolase"/>
</dbReference>
<dbReference type="PANTHER" id="PTHR43825:SF1">
    <property type="entry name" value="TRANSKETOLASE-LIKE PYRIMIDINE-BINDING DOMAIN-CONTAINING PROTEIN"/>
    <property type="match status" value="1"/>
</dbReference>
<dbReference type="CDD" id="cd07033">
    <property type="entry name" value="TPP_PYR_DXS_TK_like"/>
    <property type="match status" value="1"/>
</dbReference>
<dbReference type="InterPro" id="IPR033248">
    <property type="entry name" value="Transketolase_C"/>
</dbReference>
<comment type="similarity">
    <text evidence="2">Belongs to the transketolase family.</text>
</comment>
<evidence type="ECO:0000313" key="5">
    <source>
        <dbReference type="EMBL" id="PHZ85389.1"/>
    </source>
</evidence>
<reference evidence="5 6" key="1">
    <citation type="submission" date="2017-10" db="EMBL/GenBank/DDBJ databases">
        <title>Frigbacter circumglobatus gen. nov. sp. nov., isolated from sediment cultured in situ.</title>
        <authorList>
            <person name="Zhao Z."/>
        </authorList>
    </citation>
    <scope>NUCLEOTIDE SEQUENCE [LARGE SCALE GENOMIC DNA]</scope>
    <source>
        <strain evidence="5 6">ZYL</strain>
    </source>
</reference>
<dbReference type="InParanoid" id="A0A2G4YSS3"/>
<protein>
    <submittedName>
        <fullName evidence="5">Transketolase</fullName>
    </submittedName>
</protein>
<dbReference type="PANTHER" id="PTHR43825">
    <property type="entry name" value="PYRUVATE DEHYDROGENASE E1 COMPONENT"/>
    <property type="match status" value="1"/>
</dbReference>
<dbReference type="FunFam" id="3.40.50.970:FF:000129">
    <property type="entry name" value="Transketolase"/>
    <property type="match status" value="1"/>
</dbReference>
<gene>
    <name evidence="5" type="ORF">CRD36_08330</name>
</gene>
<proteinExistence type="inferred from homology"/>
<evidence type="ECO:0000259" key="4">
    <source>
        <dbReference type="SMART" id="SM00861"/>
    </source>
</evidence>
<evidence type="ECO:0000313" key="6">
    <source>
        <dbReference type="Proteomes" id="UP000229730"/>
    </source>
</evidence>